<keyword evidence="1" id="KW-0472">Membrane</keyword>
<evidence type="ECO:0000313" key="2">
    <source>
        <dbReference type="EMBL" id="QDU31910.1"/>
    </source>
</evidence>
<reference evidence="2 3" key="1">
    <citation type="submission" date="2019-02" db="EMBL/GenBank/DDBJ databases">
        <title>Deep-cultivation of Planctomycetes and their phenomic and genomic characterization uncovers novel biology.</title>
        <authorList>
            <person name="Wiegand S."/>
            <person name="Jogler M."/>
            <person name="Boedeker C."/>
            <person name="Pinto D."/>
            <person name="Vollmers J."/>
            <person name="Rivas-Marin E."/>
            <person name="Kohn T."/>
            <person name="Peeters S.H."/>
            <person name="Heuer A."/>
            <person name="Rast P."/>
            <person name="Oberbeckmann S."/>
            <person name="Bunk B."/>
            <person name="Jeske O."/>
            <person name="Meyerdierks A."/>
            <person name="Storesund J.E."/>
            <person name="Kallscheuer N."/>
            <person name="Luecker S."/>
            <person name="Lage O.M."/>
            <person name="Pohl T."/>
            <person name="Merkel B.J."/>
            <person name="Hornburger P."/>
            <person name="Mueller R.-W."/>
            <person name="Bruemmer F."/>
            <person name="Labrenz M."/>
            <person name="Spormann A.M."/>
            <person name="Op den Camp H."/>
            <person name="Overmann J."/>
            <person name="Amann R."/>
            <person name="Jetten M.S.M."/>
            <person name="Mascher T."/>
            <person name="Medema M.H."/>
            <person name="Devos D.P."/>
            <person name="Kaster A.-K."/>
            <person name="Ovreas L."/>
            <person name="Rohde M."/>
            <person name="Galperin M.Y."/>
            <person name="Jogler C."/>
        </authorList>
    </citation>
    <scope>NUCLEOTIDE SEQUENCE [LARGE SCALE GENOMIC DNA]</scope>
    <source>
        <strain evidence="2 3">ETA_A8</strain>
    </source>
</reference>
<evidence type="ECO:0000313" key="3">
    <source>
        <dbReference type="Proteomes" id="UP000315017"/>
    </source>
</evidence>
<organism evidence="2 3">
    <name type="scientific">Anatilimnocola aggregata</name>
    <dbReference type="NCBI Taxonomy" id="2528021"/>
    <lineage>
        <taxon>Bacteria</taxon>
        <taxon>Pseudomonadati</taxon>
        <taxon>Planctomycetota</taxon>
        <taxon>Planctomycetia</taxon>
        <taxon>Pirellulales</taxon>
        <taxon>Pirellulaceae</taxon>
        <taxon>Anatilimnocola</taxon>
    </lineage>
</organism>
<protein>
    <submittedName>
        <fullName evidence="2">Uncharacterized protein</fullName>
    </submittedName>
</protein>
<keyword evidence="1" id="KW-0812">Transmembrane</keyword>
<sequence length="91" mass="10308">MDKPRSTAAPIFAAILLLLPVLYVGSYLALVVPDGRLTMPAPGSGLMGFRCHYRLDSDIVLPTLFWPIEQIDRKVRPAAWPQEDFSFHHFR</sequence>
<accession>A0A517YNW9</accession>
<dbReference type="KEGG" id="aagg:ETAA8_70720"/>
<dbReference type="Proteomes" id="UP000315017">
    <property type="component" value="Chromosome"/>
</dbReference>
<dbReference type="EMBL" id="CP036274">
    <property type="protein sequence ID" value="QDU31910.1"/>
    <property type="molecule type" value="Genomic_DNA"/>
</dbReference>
<gene>
    <name evidence="2" type="ORF">ETAA8_70720</name>
</gene>
<evidence type="ECO:0000256" key="1">
    <source>
        <dbReference type="SAM" id="Phobius"/>
    </source>
</evidence>
<dbReference type="AlphaFoldDB" id="A0A517YNW9"/>
<keyword evidence="3" id="KW-1185">Reference proteome</keyword>
<proteinExistence type="predicted"/>
<keyword evidence="1" id="KW-1133">Transmembrane helix</keyword>
<name>A0A517YNW9_9BACT</name>
<feature type="transmembrane region" description="Helical" evidence="1">
    <location>
        <begin position="12"/>
        <end position="32"/>
    </location>
</feature>